<dbReference type="SUPFAM" id="SSF53098">
    <property type="entry name" value="Ribonuclease H-like"/>
    <property type="match status" value="1"/>
</dbReference>
<dbReference type="InterPro" id="IPR012337">
    <property type="entry name" value="RNaseH-like_sf"/>
</dbReference>
<dbReference type="InterPro" id="IPR025246">
    <property type="entry name" value="IS30-like_HTH"/>
</dbReference>
<dbReference type="InterPro" id="IPR001584">
    <property type="entry name" value="Integrase_cat-core"/>
</dbReference>
<accession>A0ABV8A6V9</accession>
<dbReference type="EMBL" id="JBHRZF010000121">
    <property type="protein sequence ID" value="MFC3861096.1"/>
    <property type="molecule type" value="Genomic_DNA"/>
</dbReference>
<dbReference type="InterPro" id="IPR009057">
    <property type="entry name" value="Homeodomain-like_sf"/>
</dbReference>
<dbReference type="InterPro" id="IPR053392">
    <property type="entry name" value="Transposase_IS30-like"/>
</dbReference>
<organism evidence="3 4">
    <name type="scientific">Deinococcus antarcticus</name>
    <dbReference type="NCBI Taxonomy" id="1298767"/>
    <lineage>
        <taxon>Bacteria</taxon>
        <taxon>Thermotogati</taxon>
        <taxon>Deinococcota</taxon>
        <taxon>Deinococci</taxon>
        <taxon>Deinococcales</taxon>
        <taxon>Deinococcaceae</taxon>
        <taxon>Deinococcus</taxon>
    </lineage>
</organism>
<evidence type="ECO:0000313" key="3">
    <source>
        <dbReference type="EMBL" id="MFC3861096.1"/>
    </source>
</evidence>
<sequence length="309" mass="35601">MRYHRITLPLRYQLQALHEAGHSHTTIAQQLGFDRSTISRELKRVTPYHPELAHQNAIAEQSRRHLPRIAPHLWNMVTARLKEFHSPEQIYGRCKLEGQPCPSIEAIYQFAYRSPELTAFLRQGRKSRRHRSCARKAPELWQSITERPQEANKRSEIGHLEADLLEGKKGKGSMVVMEDRCSRLVTLNLVMRKTAVEVFSAMDAVLDTQIVKTITIDQGREFVLTEQLGQQWGAETYACHAHSPWEKGSVENSNGLIRQFFPKGTDFTEVKLEEVLVVQHLLNNRPRKGLGYRTPLEVHSHHQRRALAT</sequence>
<evidence type="ECO:0000256" key="1">
    <source>
        <dbReference type="ARBA" id="ARBA00023172"/>
    </source>
</evidence>
<reference evidence="4" key="1">
    <citation type="journal article" date="2019" name="Int. J. Syst. Evol. Microbiol.">
        <title>The Global Catalogue of Microorganisms (GCM) 10K type strain sequencing project: providing services to taxonomists for standard genome sequencing and annotation.</title>
        <authorList>
            <consortium name="The Broad Institute Genomics Platform"/>
            <consortium name="The Broad Institute Genome Sequencing Center for Infectious Disease"/>
            <person name="Wu L."/>
            <person name="Ma J."/>
        </authorList>
    </citation>
    <scope>NUCLEOTIDE SEQUENCE [LARGE SCALE GENOMIC DNA]</scope>
    <source>
        <strain evidence="4">CCTCC AB 2013263</strain>
    </source>
</reference>
<dbReference type="Gene3D" id="3.30.420.10">
    <property type="entry name" value="Ribonuclease H-like superfamily/Ribonuclease H"/>
    <property type="match status" value="1"/>
</dbReference>
<dbReference type="PANTHER" id="PTHR10948:SF23">
    <property type="entry name" value="TRANSPOSASE INSI FOR INSERTION SEQUENCE ELEMENT IS30A-RELATED"/>
    <property type="match status" value="1"/>
</dbReference>
<dbReference type="InterPro" id="IPR051917">
    <property type="entry name" value="Transposase-Integrase"/>
</dbReference>
<evidence type="ECO:0000259" key="2">
    <source>
        <dbReference type="PROSITE" id="PS50994"/>
    </source>
</evidence>
<dbReference type="InterPro" id="IPR036397">
    <property type="entry name" value="RNaseH_sf"/>
</dbReference>
<dbReference type="Proteomes" id="UP001595748">
    <property type="component" value="Unassembled WGS sequence"/>
</dbReference>
<keyword evidence="1" id="KW-0233">DNA recombination</keyword>
<gene>
    <name evidence="3" type="ORF">ACFOPQ_10025</name>
</gene>
<dbReference type="NCBIfam" id="NF033563">
    <property type="entry name" value="transpos_IS30"/>
    <property type="match status" value="1"/>
</dbReference>
<comment type="caution">
    <text evidence="3">The sequence shown here is derived from an EMBL/GenBank/DDBJ whole genome shotgun (WGS) entry which is preliminary data.</text>
</comment>
<protein>
    <submittedName>
        <fullName evidence="3">IS30 family transposase</fullName>
    </submittedName>
</protein>
<dbReference type="RefSeq" id="WP_380077658.1">
    <property type="nucleotide sequence ID" value="NZ_JBHRZF010000121.1"/>
</dbReference>
<feature type="domain" description="Integrase catalytic" evidence="2">
    <location>
        <begin position="144"/>
        <end position="303"/>
    </location>
</feature>
<dbReference type="Pfam" id="PF13936">
    <property type="entry name" value="HTH_38"/>
    <property type="match status" value="1"/>
</dbReference>
<keyword evidence="4" id="KW-1185">Reference proteome</keyword>
<dbReference type="SUPFAM" id="SSF46689">
    <property type="entry name" value="Homeodomain-like"/>
    <property type="match status" value="1"/>
</dbReference>
<evidence type="ECO:0000313" key="4">
    <source>
        <dbReference type="Proteomes" id="UP001595748"/>
    </source>
</evidence>
<proteinExistence type="predicted"/>
<dbReference type="PANTHER" id="PTHR10948">
    <property type="entry name" value="TRANSPOSASE"/>
    <property type="match status" value="1"/>
</dbReference>
<dbReference type="PROSITE" id="PS50994">
    <property type="entry name" value="INTEGRASE"/>
    <property type="match status" value="1"/>
</dbReference>
<name>A0ABV8A6V9_9DEIO</name>